<dbReference type="eggNOG" id="KOG2308">
    <property type="taxonomic scope" value="Eukaryota"/>
</dbReference>
<organism evidence="4 5">
    <name type="scientific">Cicer arietinum</name>
    <name type="common">Chickpea</name>
    <name type="synonym">Garbanzo</name>
    <dbReference type="NCBI Taxonomy" id="3827"/>
    <lineage>
        <taxon>Eukaryota</taxon>
        <taxon>Viridiplantae</taxon>
        <taxon>Streptophyta</taxon>
        <taxon>Embryophyta</taxon>
        <taxon>Tracheophyta</taxon>
        <taxon>Spermatophyta</taxon>
        <taxon>Magnoliopsida</taxon>
        <taxon>eudicotyledons</taxon>
        <taxon>Gunneridae</taxon>
        <taxon>Pentapetalae</taxon>
        <taxon>rosids</taxon>
        <taxon>fabids</taxon>
        <taxon>Fabales</taxon>
        <taxon>Fabaceae</taxon>
        <taxon>Papilionoideae</taxon>
        <taxon>50 kb inversion clade</taxon>
        <taxon>NPAAA clade</taxon>
        <taxon>Hologalegina</taxon>
        <taxon>IRL clade</taxon>
        <taxon>Cicereae</taxon>
        <taxon>Cicer</taxon>
    </lineage>
</organism>
<evidence type="ECO:0000256" key="1">
    <source>
        <dbReference type="SAM" id="Coils"/>
    </source>
</evidence>
<dbReference type="AlphaFoldDB" id="A0A1S2YLB9"/>
<dbReference type="PaxDb" id="3827-XP_004506374.1"/>
<reference evidence="5" key="2">
    <citation type="submission" date="2025-08" db="UniProtKB">
        <authorList>
            <consortium name="RefSeq"/>
        </authorList>
    </citation>
    <scope>IDENTIFICATION</scope>
    <source>
        <tissue evidence="5">Etiolated seedlings</tissue>
    </source>
</reference>
<dbReference type="InterPro" id="IPR058055">
    <property type="entry name" value="PA-PLA1"/>
</dbReference>
<evidence type="ECO:0000313" key="4">
    <source>
        <dbReference type="Proteomes" id="UP000087171"/>
    </source>
</evidence>
<gene>
    <name evidence="5" type="primary">LOC101509859</name>
</gene>
<dbReference type="InterPro" id="IPR029058">
    <property type="entry name" value="AB_hydrolase_fold"/>
</dbReference>
<reference evidence="4" key="1">
    <citation type="journal article" date="2013" name="Nat. Biotechnol.">
        <title>Draft genome sequence of chickpea (Cicer arietinum) provides a resource for trait improvement.</title>
        <authorList>
            <person name="Varshney R.K."/>
            <person name="Song C."/>
            <person name="Saxena R.K."/>
            <person name="Azam S."/>
            <person name="Yu S."/>
            <person name="Sharpe A.G."/>
            <person name="Cannon S."/>
            <person name="Baek J."/>
            <person name="Rosen B.D."/>
            <person name="Tar'an B."/>
            <person name="Millan T."/>
            <person name="Zhang X."/>
            <person name="Ramsay L.D."/>
            <person name="Iwata A."/>
            <person name="Wang Y."/>
            <person name="Nelson W."/>
            <person name="Farmer A.D."/>
            <person name="Gaur P.M."/>
            <person name="Soderlund C."/>
            <person name="Penmetsa R.V."/>
            <person name="Xu C."/>
            <person name="Bharti A.K."/>
            <person name="He W."/>
            <person name="Winter P."/>
            <person name="Zhao S."/>
            <person name="Hane J.K."/>
            <person name="Carrasquilla-Garcia N."/>
            <person name="Condie J.A."/>
            <person name="Upadhyaya H.D."/>
            <person name="Luo M.C."/>
            <person name="Thudi M."/>
            <person name="Gowda C.L."/>
            <person name="Singh N.P."/>
            <person name="Lichtenzveig J."/>
            <person name="Gali K.K."/>
            <person name="Rubio J."/>
            <person name="Nadarajan N."/>
            <person name="Dolezel J."/>
            <person name="Bansal K.C."/>
            <person name="Xu X."/>
            <person name="Edwards D."/>
            <person name="Zhang G."/>
            <person name="Kahl G."/>
            <person name="Gil J."/>
            <person name="Singh K.B."/>
            <person name="Datta S.K."/>
            <person name="Jackson S.A."/>
            <person name="Wang J."/>
            <person name="Cook D.R."/>
        </authorList>
    </citation>
    <scope>NUCLEOTIDE SEQUENCE [LARGE SCALE GENOMIC DNA]</scope>
    <source>
        <strain evidence="4">cv. CDC Frontier</strain>
    </source>
</reference>
<evidence type="ECO:0000256" key="2">
    <source>
        <dbReference type="SAM" id="MobiDB-lite"/>
    </source>
</evidence>
<evidence type="ECO:0000259" key="3">
    <source>
        <dbReference type="PROSITE" id="PS51043"/>
    </source>
</evidence>
<proteinExistence type="predicted"/>
<dbReference type="PANTHER" id="PTHR23509">
    <property type="entry name" value="PA-PL1 PHOSPHOLIPASE FAMILY"/>
    <property type="match status" value="1"/>
</dbReference>
<dbReference type="STRING" id="3827.A0A1S2YLB9"/>
<dbReference type="Proteomes" id="UP000087171">
    <property type="component" value="Chromosome Ca6"/>
</dbReference>
<dbReference type="OrthoDB" id="431378at2759"/>
<dbReference type="GO" id="GO:0005737">
    <property type="term" value="C:cytoplasm"/>
    <property type="evidence" value="ECO:0007669"/>
    <property type="project" value="TreeGrafter"/>
</dbReference>
<feature type="compositionally biased region" description="Basic and acidic residues" evidence="2">
    <location>
        <begin position="285"/>
        <end position="294"/>
    </location>
</feature>
<dbReference type="InterPro" id="IPR004177">
    <property type="entry name" value="DDHD_dom"/>
</dbReference>
<protein>
    <submittedName>
        <fullName evidence="5">Phospholipase SGR2</fullName>
    </submittedName>
</protein>
<feature type="domain" description="DDHD" evidence="3">
    <location>
        <begin position="652"/>
        <end position="849"/>
    </location>
</feature>
<keyword evidence="4" id="KW-1185">Reference proteome</keyword>
<dbReference type="PROSITE" id="PS51043">
    <property type="entry name" value="DDHD"/>
    <property type="match status" value="1"/>
</dbReference>
<dbReference type="KEGG" id="cam:101509859"/>
<dbReference type="RefSeq" id="XP_004506374.1">
    <property type="nucleotide sequence ID" value="XM_004506317.3"/>
</dbReference>
<keyword evidence="1" id="KW-0175">Coiled coil</keyword>
<dbReference type="PANTHER" id="PTHR23509:SF10">
    <property type="entry name" value="LD21067P"/>
    <property type="match status" value="1"/>
</dbReference>
<dbReference type="GeneID" id="101509859"/>
<feature type="coiled-coil region" evidence="1">
    <location>
        <begin position="586"/>
        <end position="613"/>
    </location>
</feature>
<evidence type="ECO:0000313" key="5">
    <source>
        <dbReference type="RefSeq" id="XP_004506374.1"/>
    </source>
</evidence>
<accession>A0A1S2YLB9</accession>
<sequence length="913" mass="103674">MAEGVEAEATTTTTPTSLLPDLLKNTPSNIARLEDVIEHSKARHKYLAQTTSSSDGGDVRWYFCKTPLAPNELAASVPSTEIVGKSDYFRFGMRDSLAIEASFLQREEELLSSWWREYAECSEGPRERQSSGTKLDRHQLSEEIEEERVGVPVKGGLYEVDMIKRHCFPVYWNGENRRVLRGHWFARKGGLDWLPLREDVAEQLEIAYRSQVWHRRTFQLSGLFAARVDLQGSTQGLHALFTGEDDTWEAWLNVDASGFSNFVSLTGSGIKLRRGYSPSNSPKPSQDELRQKKEEEMDDYCSQVPVRHLVFMVHGIGQRLEKSNLVDDVGNFRHITASLAEQHLTSHQLGTQRVLYIPCQWRKGLKLSGETAVEKITLDGVRGLRVTLSATVHDVLYYMSPIYCQDIIDSVSNQLNRLYLKFLKRNPGYDGKVSLYGHSLGSVLSYDILCHQDNLSSPFPMDWMYREHGEDEESVPDKKSNYFHHSSINQDDTFGVKSPYDEKKSIQQTSTEMEAEFSESSVLCPALSSGNNFIVGPNSVSPSNEGEVSECISDFSDMFFDKTGALDKLESVNVGLPAAQEKCNSTNNEDDVIKKLREEIDLLNAKLAGLESCVDDDHSKEELHSVPQLSQKLPPMPDATKRYTPYINYTKLLFKVDTFFAVGSPLGVFLALRNIRIGIGRGQEYWEQENISEEIPAVRQMFNIFHPFDPVAYRVEPLVCKEYIGKRPVLIPYHRGGKRLHIGFQEFTEDLAIRTHTIKNYMKSARDRVLAVCQSRNIESIKGESSEEEEETSYGSLMMERLTGSKTGRVDHMLQDKTFEHPYLQAIGSHTNYWRDYDTALFILKHLYRDIPEDPNSSLVYSAGSSKCVTSSGGWYDQRDSVEEDVPLTFSDNVMVRNFSSKAKKIMQKNTDF</sequence>
<feature type="region of interest" description="Disordered" evidence="2">
    <location>
        <begin position="274"/>
        <end position="294"/>
    </location>
</feature>
<dbReference type="SMART" id="SM01127">
    <property type="entry name" value="DDHD"/>
    <property type="match status" value="1"/>
</dbReference>
<dbReference type="GO" id="GO:0004620">
    <property type="term" value="F:phospholipase activity"/>
    <property type="evidence" value="ECO:0007669"/>
    <property type="project" value="TreeGrafter"/>
</dbReference>
<name>A0A1S2YLB9_CICAR</name>
<dbReference type="GO" id="GO:0046872">
    <property type="term" value="F:metal ion binding"/>
    <property type="evidence" value="ECO:0007669"/>
    <property type="project" value="InterPro"/>
</dbReference>
<dbReference type="SUPFAM" id="SSF53474">
    <property type="entry name" value="alpha/beta-Hydrolases"/>
    <property type="match status" value="1"/>
</dbReference>
<dbReference type="Pfam" id="PF02862">
    <property type="entry name" value="DDHD"/>
    <property type="match status" value="2"/>
</dbReference>